<comment type="caution">
    <text evidence="1">The sequence shown here is derived from an EMBL/GenBank/DDBJ whole genome shotgun (WGS) entry which is preliminary data.</text>
</comment>
<reference evidence="1 2" key="1">
    <citation type="submission" date="2020-08" db="EMBL/GenBank/DDBJ databases">
        <title>Genomic Encyclopedia of Type Strains, Phase IV (KMG-IV): sequencing the most valuable type-strain genomes for metagenomic binning, comparative biology and taxonomic classification.</title>
        <authorList>
            <person name="Goeker M."/>
        </authorList>
    </citation>
    <scope>NUCLEOTIDE SEQUENCE [LARGE SCALE GENOMIC DNA]</scope>
    <source>
        <strain evidence="1 2">DSM 13481</strain>
    </source>
</reference>
<dbReference type="EMBL" id="JACHEX010000002">
    <property type="protein sequence ID" value="MBB6062538.1"/>
    <property type="molecule type" value="Genomic_DNA"/>
</dbReference>
<organism evidence="1 2">
    <name type="scientific">Thermosipho japonicus</name>
    <dbReference type="NCBI Taxonomy" id="90323"/>
    <lineage>
        <taxon>Bacteria</taxon>
        <taxon>Thermotogati</taxon>
        <taxon>Thermotogota</taxon>
        <taxon>Thermotogae</taxon>
        <taxon>Thermotogales</taxon>
        <taxon>Fervidobacteriaceae</taxon>
        <taxon>Thermosipho</taxon>
    </lineage>
</organism>
<dbReference type="RefSeq" id="WP_184619203.1">
    <property type="nucleotide sequence ID" value="NZ_JACHEX010000002.1"/>
</dbReference>
<proteinExistence type="predicted"/>
<evidence type="ECO:0000313" key="2">
    <source>
        <dbReference type="Proteomes" id="UP000555828"/>
    </source>
</evidence>
<dbReference type="Proteomes" id="UP000555828">
    <property type="component" value="Unassembled WGS sequence"/>
</dbReference>
<dbReference type="AlphaFoldDB" id="A0A841GSF9"/>
<sequence>MKKIIVIFLVLFSLIIFSFSIPRYIGSNDVEIEFENLEGYFNGVAIKDKKINGLDFEEGVHSLRLVGSYQEFLFKVIIDTIPPTSTIFTTRDPNLVILENEVLKINYENRISFFGEKITGSFKRDEKAPFLFCNMDEAKNMGGFSIVPPSISNITPLDSKTPISGINNKNILLSSKSPYKIVGRVVIPEKAVLFFEPGVELKSIGKSGITVKGTVYIPENVSFPGYISFDVSENGKFVSKTKNFDGEISSDGGQLVYIENAHLENVNVSKTNVVVIKNSVISNINAKHIAFLVLENSTITNLNISNTREVILNNIDSTNSRVEGLTNINIYNLRSKSLAVSDFSNIVIRFSQVEKVTFERGVYFHGKDVKFGNLKLNTFCVGKFYKAKIEKVEALKSKLLKRLVEIENIVSDKKSIIEDY</sequence>
<accession>A0A841GSF9</accession>
<keyword evidence="2" id="KW-1185">Reference proteome</keyword>
<gene>
    <name evidence="1" type="ORF">HNP65_000976</name>
</gene>
<protein>
    <submittedName>
        <fullName evidence="1">Uncharacterized protein</fullName>
    </submittedName>
</protein>
<evidence type="ECO:0000313" key="1">
    <source>
        <dbReference type="EMBL" id="MBB6062538.1"/>
    </source>
</evidence>
<name>A0A841GSF9_9BACT</name>